<reference evidence="1 2" key="1">
    <citation type="journal article" date="2022" name="G3 (Bethesda)">
        <title>Whole-genome sequence and methylome profiling of the almond [Prunus dulcis (Mill.) D.A. Webb] cultivar 'Nonpareil'.</title>
        <authorList>
            <person name="D'Amico-Willman K.M."/>
            <person name="Ouma W.Z."/>
            <person name="Meulia T."/>
            <person name="Sideli G.M."/>
            <person name="Gradziel T.M."/>
            <person name="Fresnedo-Ramirez J."/>
        </authorList>
    </citation>
    <scope>NUCLEOTIDE SEQUENCE [LARGE SCALE GENOMIC DNA]</scope>
    <source>
        <strain evidence="1">Clone GOH B32 T37-40</strain>
    </source>
</reference>
<gene>
    <name evidence="1" type="ORF">L3X38_005540</name>
</gene>
<organism evidence="1 2">
    <name type="scientific">Prunus dulcis</name>
    <name type="common">Almond</name>
    <name type="synonym">Amygdalus dulcis</name>
    <dbReference type="NCBI Taxonomy" id="3755"/>
    <lineage>
        <taxon>Eukaryota</taxon>
        <taxon>Viridiplantae</taxon>
        <taxon>Streptophyta</taxon>
        <taxon>Embryophyta</taxon>
        <taxon>Tracheophyta</taxon>
        <taxon>Spermatophyta</taxon>
        <taxon>Magnoliopsida</taxon>
        <taxon>eudicotyledons</taxon>
        <taxon>Gunneridae</taxon>
        <taxon>Pentapetalae</taxon>
        <taxon>rosids</taxon>
        <taxon>fabids</taxon>
        <taxon>Rosales</taxon>
        <taxon>Rosaceae</taxon>
        <taxon>Amygdaloideae</taxon>
        <taxon>Amygdaleae</taxon>
        <taxon>Prunus</taxon>
    </lineage>
</organism>
<protein>
    <submittedName>
        <fullName evidence="1">Uncharacterized protein</fullName>
    </submittedName>
</protein>
<dbReference type="EMBL" id="JAJFAZ020000001">
    <property type="protein sequence ID" value="KAI5352649.1"/>
    <property type="molecule type" value="Genomic_DNA"/>
</dbReference>
<evidence type="ECO:0000313" key="1">
    <source>
        <dbReference type="EMBL" id="KAI5352649.1"/>
    </source>
</evidence>
<comment type="caution">
    <text evidence="1">The sequence shown here is derived from an EMBL/GenBank/DDBJ whole genome shotgun (WGS) entry which is preliminary data.</text>
</comment>
<keyword evidence="2" id="KW-1185">Reference proteome</keyword>
<dbReference type="Proteomes" id="UP001054821">
    <property type="component" value="Chromosome 1"/>
</dbReference>
<sequence length="271" mass="30383">MILKLDMSKAYDRILSVYKQASGQMINFDKSAACFSLKTDPITKQLISDMLGVRIVACHARYLGLPTVTQRNKYMMFSHVRDTLLQKLSTWNSKLLSTAGKEVLIKAVGQALPTYTKLLSSYVCLFKGRVKPKGDLQEKETGVQWQILKRWEVPWEWQTVSLTSLACGLSFILTGLVETAAVPYLGLRVQDLSIDEKAEILFLDRGITTAAALAVRYTVANTFQPLPQDVYRCVYRRGGLCGQGLLASTDWIFKCQHCLLVGHNWSFGSNS</sequence>
<evidence type="ECO:0000313" key="2">
    <source>
        <dbReference type="Proteomes" id="UP001054821"/>
    </source>
</evidence>
<dbReference type="AlphaFoldDB" id="A0AAD4ZR72"/>
<dbReference type="PANTHER" id="PTHR33116:SF86">
    <property type="entry name" value="REVERSE TRANSCRIPTASE DOMAIN-CONTAINING PROTEIN"/>
    <property type="match status" value="1"/>
</dbReference>
<proteinExistence type="predicted"/>
<dbReference type="PANTHER" id="PTHR33116">
    <property type="entry name" value="REVERSE TRANSCRIPTASE ZINC-BINDING DOMAIN-CONTAINING PROTEIN-RELATED-RELATED"/>
    <property type="match status" value="1"/>
</dbReference>
<name>A0AAD4ZR72_PRUDU</name>
<accession>A0AAD4ZR72</accession>